<evidence type="ECO:0000313" key="5">
    <source>
        <dbReference type="Proteomes" id="UP001054837"/>
    </source>
</evidence>
<proteinExistence type="predicted"/>
<dbReference type="SUPFAM" id="SSF49854">
    <property type="entry name" value="Spermadhesin, CUB domain"/>
    <property type="match status" value="1"/>
</dbReference>
<evidence type="ECO:0000259" key="3">
    <source>
        <dbReference type="PROSITE" id="PS01180"/>
    </source>
</evidence>
<dbReference type="InterPro" id="IPR000859">
    <property type="entry name" value="CUB_dom"/>
</dbReference>
<dbReference type="AlphaFoldDB" id="A0AAV4SP27"/>
<accession>A0AAV4SP27</accession>
<reference evidence="4 5" key="1">
    <citation type="submission" date="2021-06" db="EMBL/GenBank/DDBJ databases">
        <title>Caerostris darwini draft genome.</title>
        <authorList>
            <person name="Kono N."/>
            <person name="Arakawa K."/>
        </authorList>
    </citation>
    <scope>NUCLEOTIDE SEQUENCE [LARGE SCALE GENOMIC DNA]</scope>
</reference>
<dbReference type="Pfam" id="PF26080">
    <property type="entry name" value="CUB_animal"/>
    <property type="match status" value="1"/>
</dbReference>
<evidence type="ECO:0000256" key="2">
    <source>
        <dbReference type="PROSITE-ProRule" id="PRU00059"/>
    </source>
</evidence>
<dbReference type="InterPro" id="IPR058698">
    <property type="entry name" value="CUB_metazoa"/>
</dbReference>
<comment type="caution">
    <text evidence="4">The sequence shown here is derived from an EMBL/GenBank/DDBJ whole genome shotgun (WGS) entry which is preliminary data.</text>
</comment>
<feature type="disulfide bond" evidence="2">
    <location>
        <begin position="83"/>
        <end position="110"/>
    </location>
</feature>
<dbReference type="Pfam" id="PF00431">
    <property type="entry name" value="CUB"/>
    <property type="match status" value="1"/>
</dbReference>
<name>A0AAV4SP27_9ARAC</name>
<evidence type="ECO:0000256" key="1">
    <source>
        <dbReference type="ARBA" id="ARBA00023157"/>
    </source>
</evidence>
<dbReference type="Proteomes" id="UP001054837">
    <property type="component" value="Unassembled WGS sequence"/>
</dbReference>
<dbReference type="Gene3D" id="2.60.120.290">
    <property type="entry name" value="Spermadhesin, CUB domain"/>
    <property type="match status" value="2"/>
</dbReference>
<evidence type="ECO:0000313" key="4">
    <source>
        <dbReference type="EMBL" id="GIY35197.1"/>
    </source>
</evidence>
<keyword evidence="1 2" id="KW-1015">Disulfide bond</keyword>
<keyword evidence="5" id="KW-1185">Reference proteome</keyword>
<organism evidence="4 5">
    <name type="scientific">Caerostris darwini</name>
    <dbReference type="NCBI Taxonomy" id="1538125"/>
    <lineage>
        <taxon>Eukaryota</taxon>
        <taxon>Metazoa</taxon>
        <taxon>Ecdysozoa</taxon>
        <taxon>Arthropoda</taxon>
        <taxon>Chelicerata</taxon>
        <taxon>Arachnida</taxon>
        <taxon>Araneae</taxon>
        <taxon>Araneomorphae</taxon>
        <taxon>Entelegynae</taxon>
        <taxon>Araneoidea</taxon>
        <taxon>Araneidae</taxon>
        <taxon>Caerostris</taxon>
    </lineage>
</organism>
<dbReference type="EMBL" id="BPLQ01008147">
    <property type="protein sequence ID" value="GIY35197.1"/>
    <property type="molecule type" value="Genomic_DNA"/>
</dbReference>
<feature type="domain" description="CUB" evidence="3">
    <location>
        <begin position="83"/>
        <end position="203"/>
    </location>
</feature>
<dbReference type="InterPro" id="IPR035914">
    <property type="entry name" value="Sperma_CUB_dom_sf"/>
</dbReference>
<dbReference type="PANTHER" id="PTHR33236:SF11">
    <property type="entry name" value="CUB DOMAIN-CONTAINING PROTEIN"/>
    <property type="match status" value="1"/>
</dbReference>
<comment type="caution">
    <text evidence="2">Lacks conserved residue(s) required for the propagation of feature annotation.</text>
</comment>
<sequence>MESFLLQRNKEVSNDTRNYTGERRSRVTLFQLLSPLSAADTCESSSGMIGSCLSAQDCMKRGGRGVETCAWGLGVCCVYISSCDSTSNANLTYFTSPGYPNSWSSNSGVCTFTLRPKLFSKICQLRLDFEEFYITGPSAGMCSTDLMAVSGQDLNNIVPVICGLNTGQHMYLQVGSSTGPFRITITTSGESEERKWKIRITQIPCRSNAMAPAHCLQYFTGAIGQFQSFNYGNLKSVEENTYFKNMNYAICIRKEASMCGATFTSDGDFNVNVWNSTINCSNDYLSFGTNRRCGKVPKEDLREIKLANSGPMIISFVSDDKHITGPLASDSGFNFKYTQFSCSSGM</sequence>
<dbReference type="PANTHER" id="PTHR33236">
    <property type="entry name" value="INTRAFLAGELLAR TRANSPORT PROTEIN 122 FAMILY PROTEIN-RELATED"/>
    <property type="match status" value="1"/>
</dbReference>
<gene>
    <name evidence="4" type="primary">AVEN_191110_1</name>
    <name evidence="4" type="ORF">CDAR_187381</name>
</gene>
<protein>
    <submittedName>
        <fullName evidence="4">CUB domain-containing protein</fullName>
    </submittedName>
</protein>
<dbReference type="PROSITE" id="PS01180">
    <property type="entry name" value="CUB"/>
    <property type="match status" value="1"/>
</dbReference>